<accession>A0ABY5Z652</accession>
<proteinExistence type="predicted"/>
<feature type="region of interest" description="Disordered" evidence="1">
    <location>
        <begin position="1"/>
        <end position="53"/>
    </location>
</feature>
<organism evidence="2 3">
    <name type="scientific">Dactylosporangium roseum</name>
    <dbReference type="NCBI Taxonomy" id="47989"/>
    <lineage>
        <taxon>Bacteria</taxon>
        <taxon>Bacillati</taxon>
        <taxon>Actinomycetota</taxon>
        <taxon>Actinomycetes</taxon>
        <taxon>Micromonosporales</taxon>
        <taxon>Micromonosporaceae</taxon>
        <taxon>Dactylosporangium</taxon>
    </lineage>
</organism>
<evidence type="ECO:0000256" key="1">
    <source>
        <dbReference type="SAM" id="MobiDB-lite"/>
    </source>
</evidence>
<dbReference type="EMBL" id="CP073721">
    <property type="protein sequence ID" value="UWZ37536.1"/>
    <property type="molecule type" value="Genomic_DNA"/>
</dbReference>
<name>A0ABY5Z652_9ACTN</name>
<gene>
    <name evidence="2" type="ORF">Drose_04425</name>
</gene>
<evidence type="ECO:0000313" key="3">
    <source>
        <dbReference type="Proteomes" id="UP001058271"/>
    </source>
</evidence>
<evidence type="ECO:0008006" key="4">
    <source>
        <dbReference type="Google" id="ProtNLM"/>
    </source>
</evidence>
<sequence>MKRREPAKRRTPLKSGKPLERKTSIRRSTPMQEQARSESPSARKAAPKKRRRSTVELRAALALRSGGVCEIQQEGCQGRAVEPCHRIKTGMGGVHGAAIAESDRLSNCVHGCRWCGRWQHDHEPMAKAYGQILSRSADPLKEPILLRYGVVFLDDEGGWELCPPATAREIREAQRRREATNEDLGYGLADVG</sequence>
<keyword evidence="3" id="KW-1185">Reference proteome</keyword>
<feature type="compositionally biased region" description="Basic residues" evidence="1">
    <location>
        <begin position="1"/>
        <end position="12"/>
    </location>
</feature>
<protein>
    <recommendedName>
        <fullName evidence="4">HNH endonuclease</fullName>
    </recommendedName>
</protein>
<dbReference type="Proteomes" id="UP001058271">
    <property type="component" value="Chromosome"/>
</dbReference>
<reference evidence="2" key="1">
    <citation type="submission" date="2021-04" db="EMBL/GenBank/DDBJ databases">
        <title>Biosynthetic gene clusters of Dactylosporangioum roseum.</title>
        <authorList>
            <person name="Hartkoorn R.C."/>
            <person name="Beaudoing E."/>
            <person name="Hot D."/>
            <person name="Moureu S."/>
        </authorList>
    </citation>
    <scope>NUCLEOTIDE SEQUENCE</scope>
    <source>
        <strain evidence="2">NRRL B-16295</strain>
    </source>
</reference>
<dbReference type="RefSeq" id="WP_260726892.1">
    <property type="nucleotide sequence ID" value="NZ_BAAABS010000070.1"/>
</dbReference>
<evidence type="ECO:0000313" key="2">
    <source>
        <dbReference type="EMBL" id="UWZ37536.1"/>
    </source>
</evidence>